<protein>
    <recommendedName>
        <fullName evidence="1">4Fe-4S ferredoxin-type domain-containing protein</fullName>
    </recommendedName>
</protein>
<dbReference type="EMBL" id="DSTX01000007">
    <property type="protein sequence ID" value="HFK20579.1"/>
    <property type="molecule type" value="Genomic_DNA"/>
</dbReference>
<dbReference type="PANTHER" id="PTHR40447">
    <property type="entry name" value="ANAEROBIC SULFITE REDUCTASE SUBUNIT A"/>
    <property type="match status" value="1"/>
</dbReference>
<dbReference type="InterPro" id="IPR017896">
    <property type="entry name" value="4Fe4S_Fe-S-bd"/>
</dbReference>
<gene>
    <name evidence="2" type="ORF">ENS19_04770</name>
</gene>
<dbReference type="SUPFAM" id="SSF46548">
    <property type="entry name" value="alpha-helical ferredoxin"/>
    <property type="match status" value="1"/>
</dbReference>
<dbReference type="InterPro" id="IPR017900">
    <property type="entry name" value="4Fe4S_Fe_S_CS"/>
</dbReference>
<dbReference type="PANTHER" id="PTHR40447:SF1">
    <property type="entry name" value="ANAEROBIC SULFITE REDUCTASE SUBUNIT A"/>
    <property type="match status" value="1"/>
</dbReference>
<reference evidence="2" key="1">
    <citation type="journal article" date="2020" name="mSystems">
        <title>Genome- and Community-Level Interaction Insights into Carbon Utilization and Element Cycling Functions of Hydrothermarchaeota in Hydrothermal Sediment.</title>
        <authorList>
            <person name="Zhou Z."/>
            <person name="Liu Y."/>
            <person name="Xu W."/>
            <person name="Pan J."/>
            <person name="Luo Z.H."/>
            <person name="Li M."/>
        </authorList>
    </citation>
    <scope>NUCLEOTIDE SEQUENCE [LARGE SCALE GENOMIC DNA]</scope>
    <source>
        <strain evidence="2">SpSt-468</strain>
    </source>
</reference>
<name>A0A7C3J2E6_9CREN</name>
<sequence>MFELSEEDLQKIPAILQGLGYEVIAPLKFNQAVKLAPINADSKIELDYVRLMNSPRDFLLPNRETLFKYRSTATITSYGLKIRFPTVEGPCPAGISPEYSSQKKKLAFFGIHPCIANSIRYLDRVMLSDPPDPYYSDRRKDMFLAVLECDEGDEYCLCKTLGSYKVAKGYADILMRKSGNRYIAKPMTPLGETVLKQVGKEISGDYPKIVPRMKKEYEITNADESGIDSKDASETVKPCTLCCACTVTCPTCYCNDIEDRFSLVDPSNVERARTRMSCQRRCYSMIAGGTTFLKSKEDRFKWRLKHKFPFSINSFRLVGCVGCGSCIANCPARIDFRDHIARSVD</sequence>
<dbReference type="Pfam" id="PF17179">
    <property type="entry name" value="Fer4_22"/>
    <property type="match status" value="1"/>
</dbReference>
<evidence type="ECO:0000259" key="1">
    <source>
        <dbReference type="PROSITE" id="PS51379"/>
    </source>
</evidence>
<dbReference type="PROSITE" id="PS00198">
    <property type="entry name" value="4FE4S_FER_1"/>
    <property type="match status" value="1"/>
</dbReference>
<organism evidence="2">
    <name type="scientific">Candidatus Methanomethylicus mesodigestus</name>
    <dbReference type="NCBI Taxonomy" id="1867258"/>
    <lineage>
        <taxon>Archaea</taxon>
        <taxon>Thermoproteota</taxon>
        <taxon>Methanosuratincolia</taxon>
        <taxon>Candidatus Methanomethylicales</taxon>
        <taxon>Candidatus Methanomethylicaceae</taxon>
        <taxon>Candidatus Methanomethylicus</taxon>
    </lineage>
</organism>
<feature type="domain" description="4Fe-4S ferredoxin-type" evidence="1">
    <location>
        <begin position="308"/>
        <end position="339"/>
    </location>
</feature>
<proteinExistence type="predicted"/>
<comment type="caution">
    <text evidence="2">The sequence shown here is derived from an EMBL/GenBank/DDBJ whole genome shotgun (WGS) entry which is preliminary data.</text>
</comment>
<evidence type="ECO:0000313" key="2">
    <source>
        <dbReference type="EMBL" id="HFK20579.1"/>
    </source>
</evidence>
<dbReference type="AlphaFoldDB" id="A0A7C3J2E6"/>
<dbReference type="PROSITE" id="PS51379">
    <property type="entry name" value="4FE4S_FER_2"/>
    <property type="match status" value="1"/>
</dbReference>
<dbReference type="GO" id="GO:0016491">
    <property type="term" value="F:oxidoreductase activity"/>
    <property type="evidence" value="ECO:0007669"/>
    <property type="project" value="UniProtKB-ARBA"/>
</dbReference>
<accession>A0A7C3J2E6</accession>